<dbReference type="AlphaFoldDB" id="A0A8J8SXM9"/>
<protein>
    <submittedName>
        <fullName evidence="2">Uncharacterized protein</fullName>
    </submittedName>
</protein>
<keyword evidence="3" id="KW-1185">Reference proteome</keyword>
<feature type="compositionally biased region" description="Basic residues" evidence="1">
    <location>
        <begin position="30"/>
        <end position="40"/>
    </location>
</feature>
<feature type="compositionally biased region" description="Polar residues" evidence="1">
    <location>
        <begin position="126"/>
        <end position="135"/>
    </location>
</feature>
<feature type="compositionally biased region" description="Low complexity" evidence="1">
    <location>
        <begin position="41"/>
        <end position="50"/>
    </location>
</feature>
<evidence type="ECO:0000256" key="1">
    <source>
        <dbReference type="SAM" id="MobiDB-lite"/>
    </source>
</evidence>
<feature type="compositionally biased region" description="Acidic residues" evidence="1">
    <location>
        <begin position="63"/>
        <end position="84"/>
    </location>
</feature>
<gene>
    <name evidence="2" type="ORF">FGO68_gene16512</name>
</gene>
<organism evidence="2 3">
    <name type="scientific">Halteria grandinella</name>
    <dbReference type="NCBI Taxonomy" id="5974"/>
    <lineage>
        <taxon>Eukaryota</taxon>
        <taxon>Sar</taxon>
        <taxon>Alveolata</taxon>
        <taxon>Ciliophora</taxon>
        <taxon>Intramacronucleata</taxon>
        <taxon>Spirotrichea</taxon>
        <taxon>Stichotrichia</taxon>
        <taxon>Sporadotrichida</taxon>
        <taxon>Halteriidae</taxon>
        <taxon>Halteria</taxon>
    </lineage>
</organism>
<feature type="compositionally biased region" description="Basic residues" evidence="1">
    <location>
        <begin position="89"/>
        <end position="124"/>
    </location>
</feature>
<name>A0A8J8SXM9_HALGN</name>
<feature type="region of interest" description="Disordered" evidence="1">
    <location>
        <begin position="1"/>
        <end position="146"/>
    </location>
</feature>
<comment type="caution">
    <text evidence="2">The sequence shown here is derived from an EMBL/GenBank/DDBJ whole genome shotgun (WGS) entry which is preliminary data.</text>
</comment>
<dbReference type="Proteomes" id="UP000785679">
    <property type="component" value="Unassembled WGS sequence"/>
</dbReference>
<evidence type="ECO:0000313" key="3">
    <source>
        <dbReference type="Proteomes" id="UP000785679"/>
    </source>
</evidence>
<feature type="region of interest" description="Disordered" evidence="1">
    <location>
        <begin position="154"/>
        <end position="173"/>
    </location>
</feature>
<accession>A0A8J8SXM9</accession>
<dbReference type="EMBL" id="RRYP01016763">
    <property type="protein sequence ID" value="TNV74629.1"/>
    <property type="molecule type" value="Genomic_DNA"/>
</dbReference>
<sequence length="238" mass="26627">MQAKFGIKAERPGTAAAAENAVTEQVSGEKKKKKKKKKKANTAVANAVNADMFFEGGSPLPEWVEDTEFEGGSDEEIGGADEAAESIKQKSKKKKKKKKKSVKSKRSRSKSLTKKKTKKKKKKISNSTRFPSLTLPTRLRNKRQKNHLIQLRLLPSKRKRPRASGQRREASARGGGTVLAVHIGNRKMMPHWRMILTTTLGLILRLRKYPLVKRGSLCPLPLIERTCSSQSLSMRKNA</sequence>
<proteinExistence type="predicted"/>
<reference evidence="2" key="1">
    <citation type="submission" date="2019-06" db="EMBL/GenBank/DDBJ databases">
        <authorList>
            <person name="Zheng W."/>
        </authorList>
    </citation>
    <scope>NUCLEOTIDE SEQUENCE</scope>
    <source>
        <strain evidence="2">QDHG01</strain>
    </source>
</reference>
<evidence type="ECO:0000313" key="2">
    <source>
        <dbReference type="EMBL" id="TNV74629.1"/>
    </source>
</evidence>